<dbReference type="Gene3D" id="1.10.287.2720">
    <property type="match status" value="1"/>
</dbReference>
<feature type="domain" description="PH" evidence="8">
    <location>
        <begin position="99"/>
        <end position="219"/>
    </location>
</feature>
<dbReference type="Gene3D" id="2.30.29.30">
    <property type="entry name" value="Pleckstrin-homology domain (PH domain)/Phosphotyrosine-binding domain (PTB)"/>
    <property type="match status" value="1"/>
</dbReference>
<dbReference type="Gene3D" id="2.40.160.120">
    <property type="match status" value="1"/>
</dbReference>
<dbReference type="Pfam" id="PF00169">
    <property type="entry name" value="PH"/>
    <property type="match status" value="1"/>
</dbReference>
<gene>
    <name evidence="9" type="ORF">CAEBREN_31195</name>
</gene>
<dbReference type="SUPFAM" id="SSF50729">
    <property type="entry name" value="PH domain-like"/>
    <property type="match status" value="1"/>
</dbReference>
<evidence type="ECO:0000313" key="10">
    <source>
        <dbReference type="Proteomes" id="UP000008068"/>
    </source>
</evidence>
<comment type="similarity">
    <text evidence="1">Belongs to the OSBP family.</text>
</comment>
<dbReference type="HOGENOM" id="CLU_012334_2_1_1"/>
<dbReference type="Proteomes" id="UP000008068">
    <property type="component" value="Unassembled WGS sequence"/>
</dbReference>
<dbReference type="InterPro" id="IPR001849">
    <property type="entry name" value="PH_domain"/>
</dbReference>
<dbReference type="STRING" id="135651.G0N1R8"/>
<evidence type="ECO:0000256" key="4">
    <source>
        <dbReference type="ARBA" id="ARBA00023121"/>
    </source>
</evidence>
<keyword evidence="7" id="KW-0812">Transmembrane</keyword>
<feature type="region of interest" description="Disordered" evidence="6">
    <location>
        <begin position="1"/>
        <end position="32"/>
    </location>
</feature>
<dbReference type="InterPro" id="IPR011993">
    <property type="entry name" value="PH-like_dom_sf"/>
</dbReference>
<keyword evidence="7" id="KW-1133">Transmembrane helix</keyword>
<keyword evidence="2" id="KW-0813">Transport</keyword>
<dbReference type="PROSITE" id="PS50003">
    <property type="entry name" value="PH_DOMAIN"/>
    <property type="match status" value="1"/>
</dbReference>
<evidence type="ECO:0000313" key="9">
    <source>
        <dbReference type="EMBL" id="EGT50371.1"/>
    </source>
</evidence>
<dbReference type="GO" id="GO:0005829">
    <property type="term" value="C:cytosol"/>
    <property type="evidence" value="ECO:0007669"/>
    <property type="project" value="TreeGrafter"/>
</dbReference>
<evidence type="ECO:0000256" key="1">
    <source>
        <dbReference type="ARBA" id="ARBA00008842"/>
    </source>
</evidence>
<accession>G0N1R8</accession>
<dbReference type="SMART" id="SM00233">
    <property type="entry name" value="PH"/>
    <property type="match status" value="1"/>
</dbReference>
<proteinExistence type="inferred from homology"/>
<keyword evidence="10" id="KW-1185">Reference proteome</keyword>
<dbReference type="GO" id="GO:0006869">
    <property type="term" value="P:lipid transport"/>
    <property type="evidence" value="ECO:0007669"/>
    <property type="project" value="UniProtKB-KW"/>
</dbReference>
<dbReference type="GO" id="GO:0015485">
    <property type="term" value="F:cholesterol binding"/>
    <property type="evidence" value="ECO:0007669"/>
    <property type="project" value="TreeGrafter"/>
</dbReference>
<dbReference type="PANTHER" id="PTHR10972">
    <property type="entry name" value="OXYSTEROL-BINDING PROTEIN-RELATED"/>
    <property type="match status" value="1"/>
</dbReference>
<evidence type="ECO:0000256" key="5">
    <source>
        <dbReference type="SAM" id="Coils"/>
    </source>
</evidence>
<dbReference type="eggNOG" id="KOG2210">
    <property type="taxonomic scope" value="Eukaryota"/>
</dbReference>
<evidence type="ECO:0000259" key="8">
    <source>
        <dbReference type="PROSITE" id="PS50003"/>
    </source>
</evidence>
<dbReference type="PANTHER" id="PTHR10972:SF102">
    <property type="entry name" value="OXYSTEROL-BINDING PROTEIN"/>
    <property type="match status" value="1"/>
</dbReference>
<dbReference type="FunFam" id="3.30.70.3490:FF:000024">
    <property type="entry name" value="Oxysterol Binding protein (OSBP) Related"/>
    <property type="match status" value="1"/>
</dbReference>
<evidence type="ECO:0000256" key="2">
    <source>
        <dbReference type="ARBA" id="ARBA00022448"/>
    </source>
</evidence>
<dbReference type="FunFam" id="1.10.287.2720:FF:000002">
    <property type="entry name" value="Oxysterol-binding protein"/>
    <property type="match status" value="1"/>
</dbReference>
<dbReference type="AlphaFoldDB" id="G0N1R8"/>
<keyword evidence="3" id="KW-0445">Lipid transport</keyword>
<dbReference type="FunFam" id="2.40.160.120:FF:000022">
    <property type="entry name" value="Oxysterol Binding protein (OSBP) Related"/>
    <property type="match status" value="1"/>
</dbReference>
<feature type="coiled-coil region" evidence="5">
    <location>
        <begin position="69"/>
        <end position="96"/>
    </location>
</feature>
<dbReference type="GO" id="GO:0016020">
    <property type="term" value="C:membrane"/>
    <property type="evidence" value="ECO:0007669"/>
    <property type="project" value="TreeGrafter"/>
</dbReference>
<evidence type="ECO:0000256" key="7">
    <source>
        <dbReference type="SAM" id="Phobius"/>
    </source>
</evidence>
<dbReference type="InParanoid" id="G0N1R8"/>
<feature type="region of interest" description="Disordered" evidence="6">
    <location>
        <begin position="234"/>
        <end position="289"/>
    </location>
</feature>
<dbReference type="CDD" id="cd13286">
    <property type="entry name" value="PH_OPR5_ORP8"/>
    <property type="match status" value="1"/>
</dbReference>
<dbReference type="Gene3D" id="3.30.70.3490">
    <property type="match status" value="1"/>
</dbReference>
<evidence type="ECO:0000256" key="3">
    <source>
        <dbReference type="ARBA" id="ARBA00023055"/>
    </source>
</evidence>
<dbReference type="InterPro" id="IPR000648">
    <property type="entry name" value="Oxysterol-bd"/>
</dbReference>
<keyword evidence="5" id="KW-0175">Coiled coil</keyword>
<name>G0N1R8_CAEBE</name>
<dbReference type="FunFam" id="2.30.29.30:FF:000030">
    <property type="entry name" value="Oxysterol-binding protein"/>
    <property type="match status" value="1"/>
</dbReference>
<feature type="transmembrane region" description="Helical" evidence="7">
    <location>
        <begin position="801"/>
        <end position="820"/>
    </location>
</feature>
<dbReference type="FunCoup" id="G0N1R8">
    <property type="interactions" value="2303"/>
</dbReference>
<dbReference type="EMBL" id="GL379828">
    <property type="protein sequence ID" value="EGT50371.1"/>
    <property type="molecule type" value="Genomic_DNA"/>
</dbReference>
<evidence type="ECO:0000256" key="6">
    <source>
        <dbReference type="SAM" id="MobiDB-lite"/>
    </source>
</evidence>
<feature type="region of interest" description="Disordered" evidence="6">
    <location>
        <begin position="683"/>
        <end position="710"/>
    </location>
</feature>
<dbReference type="GO" id="GO:0032541">
    <property type="term" value="C:cortical endoplasmic reticulum"/>
    <property type="evidence" value="ECO:0007669"/>
    <property type="project" value="TreeGrafter"/>
</dbReference>
<feature type="compositionally biased region" description="Basic and acidic residues" evidence="6">
    <location>
        <begin position="243"/>
        <end position="260"/>
    </location>
</feature>
<dbReference type="GO" id="GO:0040014">
    <property type="term" value="P:regulation of multicellular organism growth"/>
    <property type="evidence" value="ECO:0007669"/>
    <property type="project" value="EnsemblMetazoa"/>
</dbReference>
<keyword evidence="7" id="KW-0472">Membrane</keyword>
<dbReference type="InterPro" id="IPR037239">
    <property type="entry name" value="OSBP_sf"/>
</dbReference>
<dbReference type="OrthoDB" id="10053431at2759"/>
<keyword evidence="4" id="KW-0446">Lipid-binding</keyword>
<sequence length="822" mass="94165">MLERRKERKLTITSPPEDIRVVEPPPQKHRRASLSVAYHRLLSFSSSPIKKSKKFSKNKKSNFQFNSYASIFQKQKKEYRDEKKRVNDELLSALRDPTVVVMADTLKIRGALKKWNRYYCVLKPGLLILYKHKKADRGDWIGTVLLNHCELIERPSKKDGFCFKLFHPMDMSIWGNRGPLGQSFGSFTLNPLNNAFLICRAPSDQAGRCWMDALELSFKCTGLLKKTMNELDVKNGDNGTIDSQRDESRMSRDSDGDESRIPVVSETDAEKHFQEIDDVQDEDHEDGKMSETSDTIREAFTESAWIQSPKEVFGSELTEEVGEENKSLIWTLLKQIRPGMDLSKVVLPTFILEPRSFLEKLADYYYHADLIAEAVAEPDPFERIVKITKFFLSGFYKKPKGLKKPYNPILGETFRCKWEHPDGSTTFYIAEQVSHHPPVSSLFITNRKAGFNISGTILAKSKYYGNSLSAILVGKLKLTLLNLGETYIVNLPYANCKGIMIGTMTMELGGEVNIECEKTGYRTTLDFKLKPMLGGAYNQIEGSIKYGSDRLASIDGAWDGVIRIKGPDGKKELWNPTPEVIKTRLPRYEINMEDQGEWESAKLWRHVTEAIANEDQYKATEEKTALENDQRARAKSGVPHETKFFKKAYGDDYTYIHADYRPWDNNNDIQQVENNYVVKTISRHSKSKAGPSEQLGSDNTSEASESDEEVVEPKIKKKVVVPTTSKPVQPAVPDERIKVSYELLFPGIWIKLEFRFFKTHQPIIHDFFQEMEHKFELAIRRMEAANERQSARTVNAIQSTLLFVFVMTSVVQSIFIFFMLRK</sequence>
<dbReference type="SUPFAM" id="SSF144000">
    <property type="entry name" value="Oxysterol-binding protein-like"/>
    <property type="match status" value="1"/>
</dbReference>
<reference evidence="10" key="1">
    <citation type="submission" date="2011-07" db="EMBL/GenBank/DDBJ databases">
        <authorList>
            <consortium name="Caenorhabditis brenneri Sequencing and Analysis Consortium"/>
            <person name="Wilson R.K."/>
        </authorList>
    </citation>
    <scope>NUCLEOTIDE SEQUENCE [LARGE SCALE GENOMIC DNA]</scope>
    <source>
        <strain evidence="10">PB2801</strain>
    </source>
</reference>
<protein>
    <recommendedName>
        <fullName evidence="8">PH domain-containing protein</fullName>
    </recommendedName>
</protein>
<dbReference type="Pfam" id="PF01237">
    <property type="entry name" value="Oxysterol_BP"/>
    <property type="match status" value="1"/>
</dbReference>
<organism evidence="10">
    <name type="scientific">Caenorhabditis brenneri</name>
    <name type="common">Nematode worm</name>
    <dbReference type="NCBI Taxonomy" id="135651"/>
    <lineage>
        <taxon>Eukaryota</taxon>
        <taxon>Metazoa</taxon>
        <taxon>Ecdysozoa</taxon>
        <taxon>Nematoda</taxon>
        <taxon>Chromadorea</taxon>
        <taxon>Rhabditida</taxon>
        <taxon>Rhabditina</taxon>
        <taxon>Rhabditomorpha</taxon>
        <taxon>Rhabditoidea</taxon>
        <taxon>Rhabditidae</taxon>
        <taxon>Peloderinae</taxon>
        <taxon>Caenorhabditis</taxon>
    </lineage>
</organism>